<evidence type="ECO:0000313" key="1">
    <source>
        <dbReference type="EMBL" id="SVE08693.1"/>
    </source>
</evidence>
<proteinExistence type="predicted"/>
<feature type="non-terminal residue" evidence="1">
    <location>
        <position position="1"/>
    </location>
</feature>
<organism evidence="1">
    <name type="scientific">marine metagenome</name>
    <dbReference type="NCBI Taxonomy" id="408172"/>
    <lineage>
        <taxon>unclassified sequences</taxon>
        <taxon>metagenomes</taxon>
        <taxon>ecological metagenomes</taxon>
    </lineage>
</organism>
<protein>
    <submittedName>
        <fullName evidence="1">Uncharacterized protein</fullName>
    </submittedName>
</protein>
<accession>A0A383AM75</accession>
<reference evidence="1" key="1">
    <citation type="submission" date="2018-05" db="EMBL/GenBank/DDBJ databases">
        <authorList>
            <person name="Lanie J.A."/>
            <person name="Ng W.-L."/>
            <person name="Kazmierczak K.M."/>
            <person name="Andrzejewski T.M."/>
            <person name="Davidsen T.M."/>
            <person name="Wayne K.J."/>
            <person name="Tettelin H."/>
            <person name="Glass J.I."/>
            <person name="Rusch D."/>
            <person name="Podicherti R."/>
            <person name="Tsui H.-C.T."/>
            <person name="Winkler M.E."/>
        </authorList>
    </citation>
    <scope>NUCLEOTIDE SEQUENCE</scope>
</reference>
<dbReference type="EMBL" id="UINC01193200">
    <property type="protein sequence ID" value="SVE08693.1"/>
    <property type="molecule type" value="Genomic_DNA"/>
</dbReference>
<dbReference type="AlphaFoldDB" id="A0A383AM75"/>
<sequence>QLAKDKLFALKEGDKLSGYGYLSRYRGKWQLLIENAKWLIE</sequence>
<name>A0A383AM75_9ZZZZ</name>
<gene>
    <name evidence="1" type="ORF">METZ01_LOCUS461547</name>
</gene>